<organism evidence="14 15">
    <name type="scientific">Rhodosorus marinus</name>
    <dbReference type="NCBI Taxonomy" id="101924"/>
    <lineage>
        <taxon>Eukaryota</taxon>
        <taxon>Rhodophyta</taxon>
        <taxon>Stylonematophyceae</taxon>
        <taxon>Stylonematales</taxon>
        <taxon>Stylonemataceae</taxon>
        <taxon>Rhodosorus</taxon>
    </lineage>
</organism>
<dbReference type="InterPro" id="IPR029009">
    <property type="entry name" value="ASB_dom_sf"/>
</dbReference>
<dbReference type="InterPro" id="IPR029752">
    <property type="entry name" value="D-isomer_DH_CS1"/>
</dbReference>
<comment type="caution">
    <text evidence="14">The sequence shown here is derived from an EMBL/GenBank/DDBJ whole genome shotgun (WGS) entry which is preliminary data.</text>
</comment>
<evidence type="ECO:0000313" key="14">
    <source>
        <dbReference type="EMBL" id="KAJ8902552.1"/>
    </source>
</evidence>
<dbReference type="FunFam" id="3.40.50.720:FF:000021">
    <property type="entry name" value="D-3-phosphoglycerate dehydrogenase"/>
    <property type="match status" value="1"/>
</dbReference>
<dbReference type="NCBIfam" id="TIGR01327">
    <property type="entry name" value="PGDH"/>
    <property type="match status" value="1"/>
</dbReference>
<evidence type="ECO:0000256" key="4">
    <source>
        <dbReference type="ARBA" id="ARBA00022553"/>
    </source>
</evidence>
<sequence>MVEFGFVVGAEVVRGSLTREKTVSTRGRSVTSVRSRSTVVCTALQPPSVQKVGSDKDVEKMSVLLPEKLSAEGIAILQEEYDVSIKYDLTPEELLEQIPMYEGLIVRSGTKVTREVIEAGKRLKVIGRAGVGVDNIDLNAATERGVLVVNAPTGNCVAAAEHAIALLCGVSRLLSSADSTLKNGGWDRSKFVGVSLVGKTIAVVGLGRIGREVTKRCQGLGMNVIAHDPFTSQEAATSLGVRLVSLEAAAAEADFLTLHLPLTDGTRDMIDSKILSMMKPTMNIINAARGGVINEDALLEALESGKIMGAGLDCFLVEPPNKDPESVSYKLSTHPRVLATPHLGASTREAQEDVAIEIATNVKNALSGDLVPTMVNAPSIHKEQLTKLLPFALLAERLGRLAMGIAGPAAAGEVVINYNFQKPVDTRLLRAGLIKGIMQPALDMQISIVNADGVARKQGLKVTEVTNLQSKEDNSISVEFKGAPIVEGRVISEKPTVTRIGQFLPDLRLDGYLLLYVHDDKPGQMGKAGVYLGDRGFNISYMTIARGEVPGGRSLVLTGLDNKPDKEVLDGIFSLVGHPELAPVLVEFN</sequence>
<accession>A0AAV8UMQ8</accession>
<evidence type="ECO:0000256" key="1">
    <source>
        <dbReference type="ARBA" id="ARBA00005216"/>
    </source>
</evidence>
<keyword evidence="15" id="KW-1185">Reference proteome</keyword>
<dbReference type="InterPro" id="IPR006140">
    <property type="entry name" value="D-isomer_DH_NAD-bd"/>
</dbReference>
<dbReference type="Pfam" id="PF02826">
    <property type="entry name" value="2-Hacid_dh_C"/>
    <property type="match status" value="1"/>
</dbReference>
<evidence type="ECO:0000259" key="12">
    <source>
        <dbReference type="Pfam" id="PF02826"/>
    </source>
</evidence>
<dbReference type="CDD" id="cd12173">
    <property type="entry name" value="PGDH_4"/>
    <property type="match status" value="1"/>
</dbReference>
<dbReference type="Gene3D" id="3.30.70.260">
    <property type="match status" value="1"/>
</dbReference>
<evidence type="ECO:0000256" key="2">
    <source>
        <dbReference type="ARBA" id="ARBA00005854"/>
    </source>
</evidence>
<feature type="domain" description="D-isomer specific 2-hydroxyacid dehydrogenase NAD-binding" evidence="12">
    <location>
        <begin position="164"/>
        <end position="344"/>
    </location>
</feature>
<dbReference type="InterPro" id="IPR006236">
    <property type="entry name" value="PGDH"/>
</dbReference>
<dbReference type="SUPFAM" id="SSF55021">
    <property type="entry name" value="ACT-like"/>
    <property type="match status" value="1"/>
</dbReference>
<evidence type="ECO:0000256" key="10">
    <source>
        <dbReference type="RuleBase" id="RU363003"/>
    </source>
</evidence>
<evidence type="ECO:0000259" key="11">
    <source>
        <dbReference type="Pfam" id="PF00389"/>
    </source>
</evidence>
<evidence type="ECO:0000256" key="9">
    <source>
        <dbReference type="ARBA" id="ARBA00048731"/>
    </source>
</evidence>
<dbReference type="InterPro" id="IPR036291">
    <property type="entry name" value="NAD(P)-bd_dom_sf"/>
</dbReference>
<evidence type="ECO:0000256" key="7">
    <source>
        <dbReference type="ARBA" id="ARBA00023027"/>
    </source>
</evidence>
<dbReference type="Gene3D" id="3.40.50.720">
    <property type="entry name" value="NAD(P)-binding Rossmann-like Domain"/>
    <property type="match status" value="2"/>
</dbReference>
<evidence type="ECO:0000256" key="3">
    <source>
        <dbReference type="ARBA" id="ARBA00011881"/>
    </source>
</evidence>
<dbReference type="PANTHER" id="PTHR42938:SF22">
    <property type="entry name" value="D-3-PHOSPHOGLYCERATE DEHYDROGENASE"/>
    <property type="match status" value="1"/>
</dbReference>
<comment type="pathway">
    <text evidence="1 10">Amino-acid biosynthesis; L-serine biosynthesis; L-serine from 3-phospho-D-glycerate: step 1/3.</text>
</comment>
<dbReference type="EMBL" id="JAMWBK010000009">
    <property type="protein sequence ID" value="KAJ8902552.1"/>
    <property type="molecule type" value="Genomic_DNA"/>
</dbReference>
<dbReference type="GO" id="GO:0004617">
    <property type="term" value="F:phosphoglycerate dehydrogenase activity"/>
    <property type="evidence" value="ECO:0007669"/>
    <property type="project" value="UniProtKB-EC"/>
</dbReference>
<proteinExistence type="inferred from homology"/>
<keyword evidence="8 10" id="KW-0718">Serine biosynthesis</keyword>
<keyword evidence="5" id="KW-0007">Acetylation</keyword>
<feature type="domain" description="D-isomer specific 2-hydroxyacid dehydrogenase catalytic" evidence="11">
    <location>
        <begin position="63"/>
        <end position="376"/>
    </location>
</feature>
<dbReference type="SUPFAM" id="SSF143548">
    <property type="entry name" value="Serine metabolism enzymes domain"/>
    <property type="match status" value="1"/>
</dbReference>
<evidence type="ECO:0000256" key="6">
    <source>
        <dbReference type="ARBA" id="ARBA00023002"/>
    </source>
</evidence>
<protein>
    <recommendedName>
        <fullName evidence="10">D-3-phosphoglycerate dehydrogenase</fullName>
        <ecNumber evidence="10">1.1.1.95</ecNumber>
    </recommendedName>
</protein>
<dbReference type="GO" id="GO:0006564">
    <property type="term" value="P:L-serine biosynthetic process"/>
    <property type="evidence" value="ECO:0007669"/>
    <property type="project" value="UniProtKB-KW"/>
</dbReference>
<keyword evidence="6 10" id="KW-0560">Oxidoreductase</keyword>
<evidence type="ECO:0000259" key="13">
    <source>
        <dbReference type="Pfam" id="PF19304"/>
    </source>
</evidence>
<dbReference type="Pfam" id="PF00389">
    <property type="entry name" value="2-Hacid_dh"/>
    <property type="match status" value="1"/>
</dbReference>
<dbReference type="InterPro" id="IPR006139">
    <property type="entry name" value="D-isomer_2_OHA_DH_cat_dom"/>
</dbReference>
<dbReference type="EC" id="1.1.1.95" evidence="10"/>
<comment type="subunit">
    <text evidence="3">Homotetramer.</text>
</comment>
<evidence type="ECO:0000313" key="15">
    <source>
        <dbReference type="Proteomes" id="UP001157974"/>
    </source>
</evidence>
<dbReference type="PANTHER" id="PTHR42938">
    <property type="entry name" value="FORMATE DEHYDROGENASE 1"/>
    <property type="match status" value="1"/>
</dbReference>
<dbReference type="SUPFAM" id="SSF52283">
    <property type="entry name" value="Formate/glycerate dehydrogenase catalytic domain-like"/>
    <property type="match status" value="1"/>
</dbReference>
<dbReference type="GO" id="GO:0051287">
    <property type="term" value="F:NAD binding"/>
    <property type="evidence" value="ECO:0007669"/>
    <property type="project" value="UniProtKB-UniRule"/>
</dbReference>
<dbReference type="Gene3D" id="3.30.1330.90">
    <property type="entry name" value="D-3-phosphoglycerate dehydrogenase, domain 3"/>
    <property type="match status" value="1"/>
</dbReference>
<comment type="similarity">
    <text evidence="2 10">Belongs to the D-isomer specific 2-hydroxyacid dehydrogenase family.</text>
</comment>
<dbReference type="PROSITE" id="PS00065">
    <property type="entry name" value="D_2_HYDROXYACID_DH_1"/>
    <property type="match status" value="1"/>
</dbReference>
<dbReference type="InterPro" id="IPR045865">
    <property type="entry name" value="ACT-like_dom_sf"/>
</dbReference>
<dbReference type="InterPro" id="IPR045626">
    <property type="entry name" value="PGDH_ASB_dom"/>
</dbReference>
<keyword evidence="4" id="KW-0597">Phosphoprotein</keyword>
<gene>
    <name evidence="14" type="ORF">NDN08_006955</name>
</gene>
<dbReference type="AlphaFoldDB" id="A0AAV8UMQ8"/>
<reference evidence="14 15" key="1">
    <citation type="journal article" date="2023" name="Nat. Commun.">
        <title>Origin of minicircular mitochondrial genomes in red algae.</title>
        <authorList>
            <person name="Lee Y."/>
            <person name="Cho C.H."/>
            <person name="Lee Y.M."/>
            <person name="Park S.I."/>
            <person name="Yang J.H."/>
            <person name="West J.A."/>
            <person name="Bhattacharya D."/>
            <person name="Yoon H.S."/>
        </authorList>
    </citation>
    <scope>NUCLEOTIDE SEQUENCE [LARGE SCALE GENOMIC DNA]</scope>
    <source>
        <strain evidence="14 15">CCMP1338</strain>
        <tissue evidence="14">Whole cell</tissue>
    </source>
</reference>
<feature type="domain" description="D-3-phosphoglycerate dehydrogenase ASB" evidence="13">
    <location>
        <begin position="387"/>
        <end position="480"/>
    </location>
</feature>
<keyword evidence="10" id="KW-0028">Amino-acid biosynthesis</keyword>
<name>A0AAV8UMQ8_9RHOD</name>
<dbReference type="SUPFAM" id="SSF51735">
    <property type="entry name" value="NAD(P)-binding Rossmann-fold domains"/>
    <property type="match status" value="1"/>
</dbReference>
<dbReference type="Proteomes" id="UP001157974">
    <property type="component" value="Unassembled WGS sequence"/>
</dbReference>
<keyword evidence="7 10" id="KW-0520">NAD</keyword>
<evidence type="ECO:0000256" key="5">
    <source>
        <dbReference type="ARBA" id="ARBA00022990"/>
    </source>
</evidence>
<comment type="catalytic activity">
    <reaction evidence="9 10">
        <text>(2R)-3-phosphoglycerate + NAD(+) = 3-phosphooxypyruvate + NADH + H(+)</text>
        <dbReference type="Rhea" id="RHEA:12641"/>
        <dbReference type="ChEBI" id="CHEBI:15378"/>
        <dbReference type="ChEBI" id="CHEBI:18110"/>
        <dbReference type="ChEBI" id="CHEBI:57540"/>
        <dbReference type="ChEBI" id="CHEBI:57945"/>
        <dbReference type="ChEBI" id="CHEBI:58272"/>
        <dbReference type="EC" id="1.1.1.95"/>
    </reaction>
</comment>
<dbReference type="Pfam" id="PF19304">
    <property type="entry name" value="PGDH_inter"/>
    <property type="match status" value="1"/>
</dbReference>
<evidence type="ECO:0000256" key="8">
    <source>
        <dbReference type="ARBA" id="ARBA00023299"/>
    </source>
</evidence>